<proteinExistence type="predicted"/>
<name>A0A1X0Y1Z8_9BACT</name>
<evidence type="ECO:0000313" key="2">
    <source>
        <dbReference type="Proteomes" id="UP000193136"/>
    </source>
</evidence>
<evidence type="ECO:0000313" key="1">
    <source>
        <dbReference type="EMBL" id="ORJ59104.1"/>
    </source>
</evidence>
<organism evidence="1 2">
    <name type="scientific">Geothermobacter hydrogeniphilus</name>
    <dbReference type="NCBI Taxonomy" id="1969733"/>
    <lineage>
        <taxon>Bacteria</taxon>
        <taxon>Pseudomonadati</taxon>
        <taxon>Thermodesulfobacteriota</taxon>
        <taxon>Desulfuromonadia</taxon>
        <taxon>Desulfuromonadales</taxon>
        <taxon>Geothermobacteraceae</taxon>
        <taxon>Geothermobacter</taxon>
    </lineage>
</organism>
<dbReference type="AlphaFoldDB" id="A0A1X0Y1Z8"/>
<comment type="caution">
    <text evidence="1">The sequence shown here is derived from an EMBL/GenBank/DDBJ whole genome shotgun (WGS) entry which is preliminary data.</text>
</comment>
<accession>A0A1X0Y1Z8</accession>
<protein>
    <submittedName>
        <fullName evidence="1">Uncharacterized protein</fullName>
    </submittedName>
</protein>
<gene>
    <name evidence="1" type="ORF">B5V00_11080</name>
</gene>
<dbReference type="Proteomes" id="UP000193136">
    <property type="component" value="Unassembled WGS sequence"/>
</dbReference>
<keyword evidence="2" id="KW-1185">Reference proteome</keyword>
<sequence>MVDLFNGRRSQEAVGLSINWLQIRAFGPYPSSILPHSHCYEAAIEPKSVLKHPNFRFSLYSPTVS</sequence>
<reference evidence="1 2" key="1">
    <citation type="submission" date="2017-03" db="EMBL/GenBank/DDBJ databases">
        <title>Genome sequence of Geothermobacter sp. EPR-M, Deep-Sea Iron Reducer.</title>
        <authorList>
            <person name="Tully B."/>
            <person name="Savalia P."/>
            <person name="Abuyen K."/>
            <person name="Baughan C."/>
            <person name="Romero E."/>
            <person name="Ronkowski C."/>
            <person name="Torres B."/>
            <person name="Tremblay J."/>
            <person name="Trujillo A."/>
            <person name="Tyler M."/>
            <person name="Perez-Rodriguez I."/>
            <person name="Amend J."/>
        </authorList>
    </citation>
    <scope>NUCLEOTIDE SEQUENCE [LARGE SCALE GENOMIC DNA]</scope>
    <source>
        <strain evidence="1 2">EPR-M</strain>
    </source>
</reference>
<dbReference type="EMBL" id="NAAD01000013">
    <property type="protein sequence ID" value="ORJ59104.1"/>
    <property type="molecule type" value="Genomic_DNA"/>
</dbReference>